<dbReference type="EMBL" id="CACRXK020006237">
    <property type="protein sequence ID" value="CAB4008821.1"/>
    <property type="molecule type" value="Genomic_DNA"/>
</dbReference>
<name>A0A6S7ITG5_PARCT</name>
<feature type="region of interest" description="Disordered" evidence="1">
    <location>
        <begin position="463"/>
        <end position="542"/>
    </location>
</feature>
<evidence type="ECO:0000256" key="1">
    <source>
        <dbReference type="SAM" id="MobiDB-lite"/>
    </source>
</evidence>
<dbReference type="AlphaFoldDB" id="A0A6S7ITG5"/>
<keyword evidence="2" id="KW-0472">Membrane</keyword>
<organism evidence="3 4">
    <name type="scientific">Paramuricea clavata</name>
    <name type="common">Red gorgonian</name>
    <name type="synonym">Violescent sea-whip</name>
    <dbReference type="NCBI Taxonomy" id="317549"/>
    <lineage>
        <taxon>Eukaryota</taxon>
        <taxon>Metazoa</taxon>
        <taxon>Cnidaria</taxon>
        <taxon>Anthozoa</taxon>
        <taxon>Octocorallia</taxon>
        <taxon>Malacalcyonacea</taxon>
        <taxon>Plexauridae</taxon>
        <taxon>Paramuricea</taxon>
    </lineage>
</organism>
<keyword evidence="2" id="KW-1133">Transmembrane helix</keyword>
<sequence>MKKTGSEILAQSKNGHIVKRNVSHFKRINKPRKFAGQSAIQRSKKIRRTISHPSVMKTTKYQEDQAEFEERRIDTDMNFIYIALSFVSGFLSLFGVGQKKKKTVGEIVREEIQAAFEKYHDQKLIKDAKATIGLFEVSKRYVDSLSRRGKKLTADQTLSLQVSVPLWQGVPMLKTLAIEIPDLVKENKGGKYAKKVLRYIELYFKLAVFKDMILQQMAALMPDELAPNRNALIDVQAGLRASQKHLVKFLYESDVGSQIIRYFDPDIYPFIDAYAMTTLKVPNYDRTLAGIWCITPHIRGKPLTSMSWARDHASLKLHGNPYITLKNDGCFWKLIPHGKYLYTIQNVYGCPKYDHCGQYLSTDGTGSDYANRATVEPYPDLWEIYGSYQKRIRSKWGCASGSSWCDMQLGPQSEDVSISYDIYDIGPEYVTTLGLTKDNVGYIWSITKRDPELDERFARPVAYPNDTQKANDPNDPQKANDPNDPQKANDPNDLQKANDPKDPQKANDPNDPQKTNDPNDSQKANDPNDLQKQMIQMIYKNK</sequence>
<protein>
    <submittedName>
        <fullName evidence="3">Uncharacterized protein</fullName>
    </submittedName>
</protein>
<dbReference type="Proteomes" id="UP001152795">
    <property type="component" value="Unassembled WGS sequence"/>
</dbReference>
<proteinExistence type="predicted"/>
<reference evidence="3" key="1">
    <citation type="submission" date="2020-04" db="EMBL/GenBank/DDBJ databases">
        <authorList>
            <person name="Alioto T."/>
            <person name="Alioto T."/>
            <person name="Gomez Garrido J."/>
        </authorList>
    </citation>
    <scope>NUCLEOTIDE SEQUENCE</scope>
    <source>
        <strain evidence="3">A484AB</strain>
    </source>
</reference>
<evidence type="ECO:0000313" key="3">
    <source>
        <dbReference type="EMBL" id="CAB4008821.1"/>
    </source>
</evidence>
<accession>A0A6S7ITG5</accession>
<evidence type="ECO:0000313" key="4">
    <source>
        <dbReference type="Proteomes" id="UP001152795"/>
    </source>
</evidence>
<feature type="transmembrane region" description="Helical" evidence="2">
    <location>
        <begin position="79"/>
        <end position="97"/>
    </location>
</feature>
<keyword evidence="4" id="KW-1185">Reference proteome</keyword>
<comment type="caution">
    <text evidence="3">The sequence shown here is derived from an EMBL/GenBank/DDBJ whole genome shotgun (WGS) entry which is preliminary data.</text>
</comment>
<gene>
    <name evidence="3" type="ORF">PACLA_8A085702</name>
</gene>
<evidence type="ECO:0000256" key="2">
    <source>
        <dbReference type="SAM" id="Phobius"/>
    </source>
</evidence>
<keyword evidence="2" id="KW-0812">Transmembrane</keyword>
<dbReference type="OrthoDB" id="5973293at2759"/>
<feature type="compositionally biased region" description="Polar residues" evidence="1">
    <location>
        <begin position="510"/>
        <end position="534"/>
    </location>
</feature>
<feature type="compositionally biased region" description="Basic and acidic residues" evidence="1">
    <location>
        <begin position="496"/>
        <end position="505"/>
    </location>
</feature>